<evidence type="ECO:0008006" key="4">
    <source>
        <dbReference type="Google" id="ProtNLM"/>
    </source>
</evidence>
<reference evidence="2 3" key="1">
    <citation type="submission" date="2019-02" db="EMBL/GenBank/DDBJ databases">
        <title>Deep-cultivation of Planctomycetes and their phenomic and genomic characterization uncovers novel biology.</title>
        <authorList>
            <person name="Wiegand S."/>
            <person name="Jogler M."/>
            <person name="Boedeker C."/>
            <person name="Pinto D."/>
            <person name="Vollmers J."/>
            <person name="Rivas-Marin E."/>
            <person name="Kohn T."/>
            <person name="Peeters S.H."/>
            <person name="Heuer A."/>
            <person name="Rast P."/>
            <person name="Oberbeckmann S."/>
            <person name="Bunk B."/>
            <person name="Jeske O."/>
            <person name="Meyerdierks A."/>
            <person name="Storesund J.E."/>
            <person name="Kallscheuer N."/>
            <person name="Luecker S."/>
            <person name="Lage O.M."/>
            <person name="Pohl T."/>
            <person name="Merkel B.J."/>
            <person name="Hornburger P."/>
            <person name="Mueller R.-W."/>
            <person name="Bruemmer F."/>
            <person name="Labrenz M."/>
            <person name="Spormann A.M."/>
            <person name="Op den Camp H."/>
            <person name="Overmann J."/>
            <person name="Amann R."/>
            <person name="Jetten M.S.M."/>
            <person name="Mascher T."/>
            <person name="Medema M.H."/>
            <person name="Devos D.P."/>
            <person name="Kaster A.-K."/>
            <person name="Ovreas L."/>
            <person name="Rohde M."/>
            <person name="Galperin M.Y."/>
            <person name="Jogler C."/>
        </authorList>
    </citation>
    <scope>NUCLEOTIDE SEQUENCE [LARGE SCALE GENOMIC DNA]</scope>
    <source>
        <strain evidence="2 3">Pan44</strain>
    </source>
</reference>
<dbReference type="RefSeq" id="WP_145030368.1">
    <property type="nucleotide sequence ID" value="NZ_CP036271.1"/>
</dbReference>
<dbReference type="InterPro" id="IPR027839">
    <property type="entry name" value="DUF4432"/>
</dbReference>
<dbReference type="GO" id="GO:0030246">
    <property type="term" value="F:carbohydrate binding"/>
    <property type="evidence" value="ECO:0007669"/>
    <property type="project" value="InterPro"/>
</dbReference>
<name>A0A517SEI0_9PLAN</name>
<organism evidence="2 3">
    <name type="scientific">Caulifigura coniformis</name>
    <dbReference type="NCBI Taxonomy" id="2527983"/>
    <lineage>
        <taxon>Bacteria</taxon>
        <taxon>Pseudomonadati</taxon>
        <taxon>Planctomycetota</taxon>
        <taxon>Planctomycetia</taxon>
        <taxon>Planctomycetales</taxon>
        <taxon>Planctomycetaceae</taxon>
        <taxon>Caulifigura</taxon>
    </lineage>
</organism>
<dbReference type="InterPro" id="IPR014718">
    <property type="entry name" value="GH-type_carb-bd"/>
</dbReference>
<keyword evidence="3" id="KW-1185">Reference proteome</keyword>
<gene>
    <name evidence="2" type="ORF">Pan44_25510</name>
</gene>
<dbReference type="Gene3D" id="2.70.98.10">
    <property type="match status" value="1"/>
</dbReference>
<accession>A0A517SEI0</accession>
<dbReference type="AlphaFoldDB" id="A0A517SEI0"/>
<dbReference type="InParanoid" id="A0A517SEI0"/>
<dbReference type="CDD" id="cd09023">
    <property type="entry name" value="Aldose_epim_Ec_c4013"/>
    <property type="match status" value="1"/>
</dbReference>
<dbReference type="KEGG" id="ccos:Pan44_25510"/>
<feature type="region of interest" description="Disordered" evidence="1">
    <location>
        <begin position="418"/>
        <end position="440"/>
    </location>
</feature>
<dbReference type="EMBL" id="CP036271">
    <property type="protein sequence ID" value="QDT54518.1"/>
    <property type="molecule type" value="Genomic_DNA"/>
</dbReference>
<evidence type="ECO:0000313" key="2">
    <source>
        <dbReference type="EMBL" id="QDT54518.1"/>
    </source>
</evidence>
<evidence type="ECO:0000256" key="1">
    <source>
        <dbReference type="SAM" id="MobiDB-lite"/>
    </source>
</evidence>
<dbReference type="Proteomes" id="UP000315700">
    <property type="component" value="Chromosome"/>
</dbReference>
<evidence type="ECO:0000313" key="3">
    <source>
        <dbReference type="Proteomes" id="UP000315700"/>
    </source>
</evidence>
<dbReference type="Pfam" id="PF14486">
    <property type="entry name" value="DUF4432"/>
    <property type="match status" value="1"/>
</dbReference>
<dbReference type="OrthoDB" id="6183686at2"/>
<sequence length="440" mass="47584">MAKKSAKKQKSISEEVASSMYALTEKFQSMPEDERDSFMEELDAALEQQVTEREVLSEHVLDKTGRTASVSRDFIAAGPGRGMDILYVDNGLMEIAVLPGRGMGIWKASHRNVEGELGWNSPVKHPVHPSLVNLEARNGLGWLEGFNELVCRCGLSSNGPPGNDPGAKSPIESALTLHGRIANLPAVDVEPIVSYGEGDEETDVPEAIGVVGTVYESVLFGPQLKMSSVIGSPVLSGDIEIQDVVENTSSKPAELQLLYHINIGRPFLEAGARLHVAAETIVPRDARAAEGADTWSTYLGPTPGYTEEGFFMKPKANAKGEAVAVLVNASGTLGVALRFDVDNLPWFVQWKCTQPESDGYVTGIEPSTNLANFKAYEREQGRVVTLQPGESYATNVTLSVLPTRKDVARVLDEVREIQGDQPPVVHRTPQPGWSPAGELK</sequence>
<proteinExistence type="predicted"/>
<protein>
    <recommendedName>
        <fullName evidence="4">DUF4432 domain-containing protein</fullName>
    </recommendedName>
</protein>